<reference evidence="2 3" key="1">
    <citation type="submission" date="2019-07" db="EMBL/GenBank/DDBJ databases">
        <title>Genomic analysis of Lentibacillus sp. NKC851-2.</title>
        <authorList>
            <person name="Oh Y.J."/>
        </authorList>
    </citation>
    <scope>NUCLEOTIDE SEQUENCE [LARGE SCALE GENOMIC DNA]</scope>
    <source>
        <strain evidence="2 3">NKC851-2</strain>
    </source>
</reference>
<name>A0A549YLH6_9BACI</name>
<dbReference type="Pfam" id="PF14006">
    <property type="entry name" value="YqzL"/>
    <property type="match status" value="1"/>
</dbReference>
<comment type="caution">
    <text evidence="2">The sequence shown here is derived from an EMBL/GenBank/DDBJ whole genome shotgun (WGS) entry which is preliminary data.</text>
</comment>
<evidence type="ECO:0000313" key="3">
    <source>
        <dbReference type="Proteomes" id="UP000319280"/>
    </source>
</evidence>
<evidence type="ECO:0000256" key="1">
    <source>
        <dbReference type="SAM" id="MobiDB-lite"/>
    </source>
</evidence>
<sequence>MIDFTWKLFSQTGSIETYLLLKELEKNESNVVKADQQGEPETSSANPEC</sequence>
<dbReference type="EMBL" id="VJMZ01000001">
    <property type="protein sequence ID" value="TRM12735.1"/>
    <property type="molecule type" value="Genomic_DNA"/>
</dbReference>
<accession>A0A549YLH6</accession>
<evidence type="ECO:0000313" key="2">
    <source>
        <dbReference type="EMBL" id="TRM12735.1"/>
    </source>
</evidence>
<dbReference type="Proteomes" id="UP000319280">
    <property type="component" value="Unassembled WGS sequence"/>
</dbReference>
<dbReference type="InterPro" id="IPR025617">
    <property type="entry name" value="YqzL"/>
</dbReference>
<organism evidence="2 3">
    <name type="scientific">Lentibacillus cibarius</name>
    <dbReference type="NCBI Taxonomy" id="2583219"/>
    <lineage>
        <taxon>Bacteria</taxon>
        <taxon>Bacillati</taxon>
        <taxon>Bacillota</taxon>
        <taxon>Bacilli</taxon>
        <taxon>Bacillales</taxon>
        <taxon>Bacillaceae</taxon>
        <taxon>Lentibacillus</taxon>
    </lineage>
</organism>
<feature type="compositionally biased region" description="Polar residues" evidence="1">
    <location>
        <begin position="39"/>
        <end position="49"/>
    </location>
</feature>
<gene>
    <name evidence="2" type="ORF">FH966_14090</name>
</gene>
<proteinExistence type="predicted"/>
<dbReference type="AlphaFoldDB" id="A0A549YLH6"/>
<protein>
    <submittedName>
        <fullName evidence="2">YqzL family protein</fullName>
    </submittedName>
</protein>
<keyword evidence="3" id="KW-1185">Reference proteome</keyword>
<dbReference type="RefSeq" id="WP_142791671.1">
    <property type="nucleotide sequence ID" value="NZ_VJMZ01000001.1"/>
</dbReference>
<feature type="region of interest" description="Disordered" evidence="1">
    <location>
        <begin position="29"/>
        <end position="49"/>
    </location>
</feature>